<evidence type="ECO:0000256" key="1">
    <source>
        <dbReference type="SAM" id="MobiDB-lite"/>
    </source>
</evidence>
<evidence type="ECO:0000313" key="3">
    <source>
        <dbReference type="Proteomes" id="UP000018936"/>
    </source>
</evidence>
<feature type="region of interest" description="Disordered" evidence="1">
    <location>
        <begin position="146"/>
        <end position="166"/>
    </location>
</feature>
<protein>
    <submittedName>
        <fullName evidence="2">Uncharacterized protein</fullName>
    </submittedName>
</protein>
<dbReference type="EMBL" id="AZIM01006085">
    <property type="protein sequence ID" value="ETE58931.1"/>
    <property type="molecule type" value="Genomic_DNA"/>
</dbReference>
<reference evidence="2 3" key="1">
    <citation type="journal article" date="2013" name="Proc. Natl. Acad. Sci. U.S.A.">
        <title>The king cobra genome reveals dynamic gene evolution and adaptation in the snake venom system.</title>
        <authorList>
            <person name="Vonk F.J."/>
            <person name="Casewell N.R."/>
            <person name="Henkel C.V."/>
            <person name="Heimberg A.M."/>
            <person name="Jansen H.J."/>
            <person name="McCleary R.J."/>
            <person name="Kerkkamp H.M."/>
            <person name="Vos R.A."/>
            <person name="Guerreiro I."/>
            <person name="Calvete J.J."/>
            <person name="Wuster W."/>
            <person name="Woods A.E."/>
            <person name="Logan J.M."/>
            <person name="Harrison R.A."/>
            <person name="Castoe T.A."/>
            <person name="de Koning A.P."/>
            <person name="Pollock D.D."/>
            <person name="Yandell M."/>
            <person name="Calderon D."/>
            <person name="Renjifo C."/>
            <person name="Currier R.B."/>
            <person name="Salgado D."/>
            <person name="Pla D."/>
            <person name="Sanz L."/>
            <person name="Hyder A.S."/>
            <person name="Ribeiro J.M."/>
            <person name="Arntzen J.W."/>
            <person name="van den Thillart G.E."/>
            <person name="Boetzer M."/>
            <person name="Pirovano W."/>
            <person name="Dirks R.P."/>
            <person name="Spaink H.P."/>
            <person name="Duboule D."/>
            <person name="McGlinn E."/>
            <person name="Kini R.M."/>
            <person name="Richardson M.K."/>
        </authorList>
    </citation>
    <scope>NUCLEOTIDE SEQUENCE</scope>
    <source>
        <tissue evidence="2">Blood</tissue>
    </source>
</reference>
<comment type="caution">
    <text evidence="2">The sequence shown here is derived from an EMBL/GenBank/DDBJ whole genome shotgun (WGS) entry which is preliminary data.</text>
</comment>
<keyword evidence="3" id="KW-1185">Reference proteome</keyword>
<gene>
    <name evidence="2" type="ORF">L345_15342</name>
</gene>
<organism evidence="2 3">
    <name type="scientific">Ophiophagus hannah</name>
    <name type="common">King cobra</name>
    <name type="synonym">Naja hannah</name>
    <dbReference type="NCBI Taxonomy" id="8665"/>
    <lineage>
        <taxon>Eukaryota</taxon>
        <taxon>Metazoa</taxon>
        <taxon>Chordata</taxon>
        <taxon>Craniata</taxon>
        <taxon>Vertebrata</taxon>
        <taxon>Euteleostomi</taxon>
        <taxon>Lepidosauria</taxon>
        <taxon>Squamata</taxon>
        <taxon>Bifurcata</taxon>
        <taxon>Unidentata</taxon>
        <taxon>Episquamata</taxon>
        <taxon>Toxicofera</taxon>
        <taxon>Serpentes</taxon>
        <taxon>Colubroidea</taxon>
        <taxon>Elapidae</taxon>
        <taxon>Elapinae</taxon>
        <taxon>Ophiophagus</taxon>
    </lineage>
</organism>
<sequence>MQIFQVWPYQGLPFGALVCPLLLTLGCAKGVPKLELHNFLQALTFEQTRLQPPRTADGYNRFFSDFPMLRCHLENGIATSPHIYYCPDISMVLWANFEGPATDMYGWMDGHMKESKMQQKENRKEKEKREVEGKCKAFSLAEYKQTKGLAKKEGRKEGRKEESKLQ</sequence>
<feature type="non-terminal residue" evidence="2">
    <location>
        <position position="1"/>
    </location>
</feature>
<dbReference type="Proteomes" id="UP000018936">
    <property type="component" value="Unassembled WGS sequence"/>
</dbReference>
<proteinExistence type="predicted"/>
<feature type="compositionally biased region" description="Basic and acidic residues" evidence="1">
    <location>
        <begin position="150"/>
        <end position="166"/>
    </location>
</feature>
<evidence type="ECO:0000313" key="2">
    <source>
        <dbReference type="EMBL" id="ETE58931.1"/>
    </source>
</evidence>
<name>V8NAF3_OPHHA</name>
<accession>V8NAF3</accession>
<dbReference type="AlphaFoldDB" id="V8NAF3"/>